<organism evidence="6 7">
    <name type="scientific">Oenococcus kitaharae DSM 17330</name>
    <dbReference type="NCBI Taxonomy" id="1045004"/>
    <lineage>
        <taxon>Bacteria</taxon>
        <taxon>Bacillati</taxon>
        <taxon>Bacillota</taxon>
        <taxon>Bacilli</taxon>
        <taxon>Lactobacillales</taxon>
        <taxon>Lactobacillaceae</taxon>
        <taxon>Oenococcus</taxon>
    </lineage>
</organism>
<feature type="compositionally biased region" description="Low complexity" evidence="3">
    <location>
        <begin position="89"/>
        <end position="113"/>
    </location>
</feature>
<dbReference type="InterPro" id="IPR002901">
    <property type="entry name" value="MGlyc_endo_b_GlcNAc-like_dom"/>
</dbReference>
<reference evidence="6 7" key="1">
    <citation type="journal article" date="2012" name="PLoS ONE">
        <title>Functional divergence in the genus oenococcus as predicted by genome sequencing of the newly-described species, Oenococcus kitaharae.</title>
        <authorList>
            <person name="Borneman A.R."/>
            <person name="McCarthy J.M."/>
            <person name="Chambers P.J."/>
            <person name="Bartowsky E.J."/>
        </authorList>
    </citation>
    <scope>NUCLEOTIDE SEQUENCE [LARGE SCALE GENOMIC DNA]</scope>
    <source>
        <strain evidence="7">DSM17330</strain>
    </source>
</reference>
<feature type="region of interest" description="Disordered" evidence="3">
    <location>
        <begin position="51"/>
        <end position="138"/>
    </location>
</feature>
<sequence>MRLKEETSLFKSVPRYLISFVFFFLLILVPTIFGFGASADTNVIPNTSVTQSVKQDNQADNTATSSDATNSTSTSPETAATSQPNVLGNTADANSSAASSSDSSDSSSTQQNAPQPGNLPSDNTANNSDTNETPAIPSKFKVGDIVQISASAVSESNGYNLIPHRNWVGKVLSISTVSNGSGYEYMVSFYDGEHNDHVLEQDLSGYSDPVFSVGEKVEIGSYAQNESNGYDLVPHRGWVGIIISQQPFSGSHSFWEYKINFQNGYENDYVLEQDLVPASWEPAAPTISGNDYHVNMSQTNSGSQNDQLLQTALYYASQHPGTNIQLPQGNYSMGAAGPQNLSSTAGNIILSSNTTINGNQTNLIVDGQSIWVGLATGLRAIDGVSNFTMSNLNVKAKDLVNGNFFIVMADHGNNWQVHDNSFTMVNTEGEHIFDLGGIQNSTFSNNKFIGYAPNLKKVARLDMNDGHDYYAEAIQLDASSNNHVWDADYISKIDSDSAEHNAQTQESNNVTISNNQFLPYLDDHGNVLAYSTGVGQHSTPVGNITVTGNLFVNPLVDWVETVWPGHHLAPIHFWSGYNSLNISNNTVIGVFPIPNASAQLVNNQRVVTGSVITAVKYGIRSDGSDDWYIDPNLRIRVTQAGNSLTIVPNSTGRFTFTVPVSWGWDVPNISLYAFSSSADPLNSSDIWQSSMENLALPVATGAKFQVGQQVQIQSFAGTETNGYSLVPRRGWVGTIVSRQPINYSHSQWEYRVTYANGNNNFYVAEQDLTASNWQPSQPAAFQVGTQVQVRSYAQTESNGYNLVPHRNWVGKVTAVRAMKDSNSQYEYSVTYANGQHNDHVLEQDLQTSQLLVGSVGVSSTQQQWLYSIVNDAVTAANTNDLYASIMLAQAILESGWGTSDLALSPNNNLFGIKANKSQFANGSVNLPTTEYDENGRPYTINADFNTYSSILNSFNDYVDKMVHGLSGESSNRYSNVARSIAGSYAQAAINIQQDGYATDPSYSHLLVSVIENYNLNVLDAN</sequence>
<name>G9WJC6_9LACO</name>
<dbReference type="Pfam" id="PF01832">
    <property type="entry name" value="Glucosaminidase"/>
    <property type="match status" value="1"/>
</dbReference>
<dbReference type="OrthoDB" id="977752at2"/>
<evidence type="ECO:0000256" key="4">
    <source>
        <dbReference type="SAM" id="Phobius"/>
    </source>
</evidence>
<dbReference type="PATRIC" id="fig|1045004.4.peg.619"/>
<dbReference type="GO" id="GO:0004040">
    <property type="term" value="F:amidase activity"/>
    <property type="evidence" value="ECO:0007669"/>
    <property type="project" value="InterPro"/>
</dbReference>
<feature type="compositionally biased region" description="Low complexity" evidence="3">
    <location>
        <begin position="59"/>
        <end position="82"/>
    </location>
</feature>
<evidence type="ECO:0000259" key="5">
    <source>
        <dbReference type="SMART" id="SM00047"/>
    </source>
</evidence>
<dbReference type="AlphaFoldDB" id="G9WJC6"/>
<dbReference type="eggNOG" id="COG1705">
    <property type="taxonomic scope" value="Bacteria"/>
</dbReference>
<dbReference type="SUPFAM" id="SSF51126">
    <property type="entry name" value="Pectin lyase-like"/>
    <property type="match status" value="1"/>
</dbReference>
<dbReference type="InterPro" id="IPR011050">
    <property type="entry name" value="Pectin_lyase_fold/virulence"/>
</dbReference>
<accession>G9WJC6</accession>
<evidence type="ECO:0000256" key="1">
    <source>
        <dbReference type="ARBA" id="ARBA00010266"/>
    </source>
</evidence>
<keyword evidence="7" id="KW-1185">Reference proteome</keyword>
<evidence type="ECO:0000313" key="6">
    <source>
        <dbReference type="EMBL" id="EHN58732.1"/>
    </source>
</evidence>
<proteinExistence type="inferred from homology"/>
<dbReference type="InterPro" id="IPR051056">
    <property type="entry name" value="Glycosyl_Hydrolase_73"/>
</dbReference>
<keyword evidence="4" id="KW-0812">Transmembrane</keyword>
<keyword evidence="4" id="KW-0472">Membrane</keyword>
<keyword evidence="4" id="KW-1133">Transmembrane helix</keyword>
<comment type="similarity">
    <text evidence="1">Belongs to the glycosyl hydrolase 73 family.</text>
</comment>
<dbReference type="EMBL" id="AFVZ01000001">
    <property type="protein sequence ID" value="EHN58732.1"/>
    <property type="molecule type" value="Genomic_DNA"/>
</dbReference>
<evidence type="ECO:0000313" key="7">
    <source>
        <dbReference type="Proteomes" id="UP000004959"/>
    </source>
</evidence>
<feature type="transmembrane region" description="Helical" evidence="4">
    <location>
        <begin position="16"/>
        <end position="37"/>
    </location>
</feature>
<feature type="domain" description="Mannosyl-glycoprotein endo-beta-N-acetylglucosamidase-like" evidence="5">
    <location>
        <begin position="849"/>
        <end position="1019"/>
    </location>
</feature>
<evidence type="ECO:0000256" key="2">
    <source>
        <dbReference type="ARBA" id="ARBA00022801"/>
    </source>
</evidence>
<dbReference type="RefSeq" id="WP_007745210.1">
    <property type="nucleotide sequence ID" value="NZ_CM001398.1"/>
</dbReference>
<protein>
    <submittedName>
        <fullName evidence="6">N-acetylmuramidase</fullName>
    </submittedName>
</protein>
<dbReference type="Gene3D" id="4.10.80.30">
    <property type="entry name" value="DNA polymerase, domain 6"/>
    <property type="match status" value="1"/>
</dbReference>
<gene>
    <name evidence="6" type="ORF">OKIT_0619</name>
</gene>
<dbReference type="SMART" id="SM00047">
    <property type="entry name" value="LYZ2"/>
    <property type="match status" value="1"/>
</dbReference>
<comment type="caution">
    <text evidence="6">The sequence shown here is derived from an EMBL/GenBank/DDBJ whole genome shotgun (WGS) entry which is preliminary data.</text>
</comment>
<dbReference type="Proteomes" id="UP000004959">
    <property type="component" value="Chromosome"/>
</dbReference>
<evidence type="ECO:0000256" key="3">
    <source>
        <dbReference type="SAM" id="MobiDB-lite"/>
    </source>
</evidence>
<dbReference type="Gene3D" id="1.10.530.10">
    <property type="match status" value="1"/>
</dbReference>
<dbReference type="HOGENOM" id="CLU_295932_0_0_9"/>
<keyword evidence="2" id="KW-0378">Hydrolase</keyword>
<feature type="compositionally biased region" description="Polar residues" evidence="3">
    <location>
        <begin position="114"/>
        <end position="133"/>
    </location>
</feature>
<dbReference type="PANTHER" id="PTHR33308">
    <property type="entry name" value="PEPTIDOGLYCAN HYDROLASE FLGJ"/>
    <property type="match status" value="1"/>
</dbReference>
<dbReference type="PANTHER" id="PTHR33308:SF9">
    <property type="entry name" value="PEPTIDOGLYCAN HYDROLASE FLGJ"/>
    <property type="match status" value="1"/>
</dbReference>